<reference evidence="2 3" key="1">
    <citation type="journal article" date="2019" name="Nat. Ecol. Evol.">
        <title>Megaphylogeny resolves global patterns of mushroom evolution.</title>
        <authorList>
            <person name="Varga T."/>
            <person name="Krizsan K."/>
            <person name="Foldi C."/>
            <person name="Dima B."/>
            <person name="Sanchez-Garcia M."/>
            <person name="Sanchez-Ramirez S."/>
            <person name="Szollosi G.J."/>
            <person name="Szarkandi J.G."/>
            <person name="Papp V."/>
            <person name="Albert L."/>
            <person name="Andreopoulos W."/>
            <person name="Angelini C."/>
            <person name="Antonin V."/>
            <person name="Barry K.W."/>
            <person name="Bougher N.L."/>
            <person name="Buchanan P."/>
            <person name="Buyck B."/>
            <person name="Bense V."/>
            <person name="Catcheside P."/>
            <person name="Chovatia M."/>
            <person name="Cooper J."/>
            <person name="Damon W."/>
            <person name="Desjardin D."/>
            <person name="Finy P."/>
            <person name="Geml J."/>
            <person name="Haridas S."/>
            <person name="Hughes K."/>
            <person name="Justo A."/>
            <person name="Karasinski D."/>
            <person name="Kautmanova I."/>
            <person name="Kiss B."/>
            <person name="Kocsube S."/>
            <person name="Kotiranta H."/>
            <person name="LaButti K.M."/>
            <person name="Lechner B.E."/>
            <person name="Liimatainen K."/>
            <person name="Lipzen A."/>
            <person name="Lukacs Z."/>
            <person name="Mihaltcheva S."/>
            <person name="Morgado L.N."/>
            <person name="Niskanen T."/>
            <person name="Noordeloos M.E."/>
            <person name="Ohm R.A."/>
            <person name="Ortiz-Santana B."/>
            <person name="Ovrebo C."/>
            <person name="Racz N."/>
            <person name="Riley R."/>
            <person name="Savchenko A."/>
            <person name="Shiryaev A."/>
            <person name="Soop K."/>
            <person name="Spirin V."/>
            <person name="Szebenyi C."/>
            <person name="Tomsovsky M."/>
            <person name="Tulloss R.E."/>
            <person name="Uehling J."/>
            <person name="Grigoriev I.V."/>
            <person name="Vagvolgyi C."/>
            <person name="Papp T."/>
            <person name="Martin F.M."/>
            <person name="Miettinen O."/>
            <person name="Hibbett D.S."/>
            <person name="Nagy L.G."/>
        </authorList>
    </citation>
    <scope>NUCLEOTIDE SEQUENCE [LARGE SCALE GENOMIC DNA]</scope>
    <source>
        <strain evidence="2 3">CBS 309.79</strain>
    </source>
</reference>
<keyword evidence="3" id="KW-1185">Reference proteome</keyword>
<keyword evidence="1" id="KW-0732">Signal</keyword>
<accession>A0A5C3QR39</accession>
<dbReference type="Proteomes" id="UP000305067">
    <property type="component" value="Unassembled WGS sequence"/>
</dbReference>
<evidence type="ECO:0000313" key="3">
    <source>
        <dbReference type="Proteomes" id="UP000305067"/>
    </source>
</evidence>
<organism evidence="2 3">
    <name type="scientific">Pterulicium gracile</name>
    <dbReference type="NCBI Taxonomy" id="1884261"/>
    <lineage>
        <taxon>Eukaryota</taxon>
        <taxon>Fungi</taxon>
        <taxon>Dikarya</taxon>
        <taxon>Basidiomycota</taxon>
        <taxon>Agaricomycotina</taxon>
        <taxon>Agaricomycetes</taxon>
        <taxon>Agaricomycetidae</taxon>
        <taxon>Agaricales</taxon>
        <taxon>Pleurotineae</taxon>
        <taxon>Pterulaceae</taxon>
        <taxon>Pterulicium</taxon>
    </lineage>
</organism>
<evidence type="ECO:0000256" key="1">
    <source>
        <dbReference type="SAM" id="SignalP"/>
    </source>
</evidence>
<feature type="chain" id="PRO_5022973788" evidence="1">
    <location>
        <begin position="22"/>
        <end position="185"/>
    </location>
</feature>
<feature type="signal peptide" evidence="1">
    <location>
        <begin position="1"/>
        <end position="21"/>
    </location>
</feature>
<dbReference type="EMBL" id="ML178827">
    <property type="protein sequence ID" value="TFL00814.1"/>
    <property type="molecule type" value="Genomic_DNA"/>
</dbReference>
<gene>
    <name evidence="2" type="ORF">BDV98DRAFT_583259</name>
</gene>
<proteinExistence type="predicted"/>
<dbReference type="AlphaFoldDB" id="A0A5C3QR39"/>
<name>A0A5C3QR39_9AGAR</name>
<evidence type="ECO:0000313" key="2">
    <source>
        <dbReference type="EMBL" id="TFL00814.1"/>
    </source>
</evidence>
<sequence>MLFSALTTVAAVSALFPAVAASPTLATHDSTRPLCDVGANIKGWLTSIEGVNSPWGEANEWNIAGSQIVDRSTVDRELVISVNGSGTPEAATFDAADAHLPVVILANPFGALHSTQRFEINCQDCARKPWTLTNIPELLACTVKASSGQCVTSLGPTSDGSMGTRPCSLDNEVWFDQAFNFFTQA</sequence>
<protein>
    <submittedName>
        <fullName evidence="2">Uncharacterized protein</fullName>
    </submittedName>
</protein>